<evidence type="ECO:0000259" key="6">
    <source>
        <dbReference type="SMART" id="SM00906"/>
    </source>
</evidence>
<dbReference type="OMA" id="YIDGAHW"/>
<evidence type="ECO:0000256" key="2">
    <source>
        <dbReference type="ARBA" id="ARBA00023015"/>
    </source>
</evidence>
<dbReference type="HOGENOM" id="CLU_007426_4_0_1"/>
<reference evidence="7 8" key="1">
    <citation type="journal article" date="2015" name="Mol. Plant Microbe Interact.">
        <title>Genome, transcriptome, and functional analyses of Penicillium expansum provide new insights into secondary metabolism and pathogenicity.</title>
        <authorList>
            <person name="Ballester A.R."/>
            <person name="Marcet-Houben M."/>
            <person name="Levin E."/>
            <person name="Sela N."/>
            <person name="Selma-Lazaro C."/>
            <person name="Carmona L."/>
            <person name="Wisniewski M."/>
            <person name="Droby S."/>
            <person name="Gonzalez-Candelas L."/>
            <person name="Gabaldon T."/>
        </authorList>
    </citation>
    <scope>NUCLEOTIDE SEQUENCE [LARGE SCALE GENOMIC DNA]</scope>
    <source>
        <strain evidence="7 8">PHI-1</strain>
    </source>
</reference>
<feature type="domain" description="Xylanolytic transcriptional activator regulatory" evidence="6">
    <location>
        <begin position="243"/>
        <end position="317"/>
    </location>
</feature>
<evidence type="ECO:0000256" key="3">
    <source>
        <dbReference type="ARBA" id="ARBA00023163"/>
    </source>
</evidence>
<comment type="caution">
    <text evidence="7">The sequence shown here is derived from an EMBL/GenBank/DDBJ whole genome shotgun (WGS) entry which is preliminary data.</text>
</comment>
<evidence type="ECO:0000256" key="1">
    <source>
        <dbReference type="ARBA" id="ARBA00004123"/>
    </source>
</evidence>
<keyword evidence="8" id="KW-1185">Reference proteome</keyword>
<dbReference type="PhylomeDB" id="A0A0A2LB43"/>
<dbReference type="InterPro" id="IPR050613">
    <property type="entry name" value="Sec_Metabolite_Reg"/>
</dbReference>
<dbReference type="GO" id="GO:0003677">
    <property type="term" value="F:DNA binding"/>
    <property type="evidence" value="ECO:0007669"/>
    <property type="project" value="InterPro"/>
</dbReference>
<dbReference type="CDD" id="cd12148">
    <property type="entry name" value="fungal_TF_MHR"/>
    <property type="match status" value="1"/>
</dbReference>
<dbReference type="PANTHER" id="PTHR31001">
    <property type="entry name" value="UNCHARACTERIZED TRANSCRIPTIONAL REGULATORY PROTEIN"/>
    <property type="match status" value="1"/>
</dbReference>
<evidence type="ECO:0000256" key="4">
    <source>
        <dbReference type="ARBA" id="ARBA00023242"/>
    </source>
</evidence>
<proteinExistence type="predicted"/>
<dbReference type="Pfam" id="PF04082">
    <property type="entry name" value="Fungal_trans"/>
    <property type="match status" value="1"/>
</dbReference>
<keyword evidence="3" id="KW-0804">Transcription</keyword>
<comment type="subcellular location">
    <subcellularLocation>
        <location evidence="1">Nucleus</location>
    </subcellularLocation>
</comment>
<evidence type="ECO:0000256" key="5">
    <source>
        <dbReference type="SAM" id="MobiDB-lite"/>
    </source>
</evidence>
<dbReference type="InterPro" id="IPR007219">
    <property type="entry name" value="XnlR_reg_dom"/>
</dbReference>
<dbReference type="SMART" id="SM00906">
    <property type="entry name" value="Fungal_trans"/>
    <property type="match status" value="1"/>
</dbReference>
<dbReference type="AlphaFoldDB" id="A0A0A2LB43"/>
<protein>
    <submittedName>
        <fullName evidence="7">Transcription factor, fungi</fullName>
    </submittedName>
</protein>
<dbReference type="GO" id="GO:0006351">
    <property type="term" value="P:DNA-templated transcription"/>
    <property type="evidence" value="ECO:0007669"/>
    <property type="project" value="InterPro"/>
</dbReference>
<name>A0A0A2LB43_PENIT</name>
<gene>
    <name evidence="7" type="ORF">PITC_092820</name>
</gene>
<dbReference type="EMBL" id="JQGA01000203">
    <property type="protein sequence ID" value="KGO77322.1"/>
    <property type="molecule type" value="Genomic_DNA"/>
</dbReference>
<organism evidence="7 8">
    <name type="scientific">Penicillium italicum</name>
    <name type="common">Blue mold</name>
    <dbReference type="NCBI Taxonomy" id="40296"/>
    <lineage>
        <taxon>Eukaryota</taxon>
        <taxon>Fungi</taxon>
        <taxon>Dikarya</taxon>
        <taxon>Ascomycota</taxon>
        <taxon>Pezizomycotina</taxon>
        <taxon>Eurotiomycetes</taxon>
        <taxon>Eurotiomycetidae</taxon>
        <taxon>Eurotiales</taxon>
        <taxon>Aspergillaceae</taxon>
        <taxon>Penicillium</taxon>
    </lineage>
</organism>
<dbReference type="GO" id="GO:0008270">
    <property type="term" value="F:zinc ion binding"/>
    <property type="evidence" value="ECO:0007669"/>
    <property type="project" value="InterPro"/>
</dbReference>
<accession>A0A0A2LB43</accession>
<dbReference type="PANTHER" id="PTHR31001:SF86">
    <property type="entry name" value="ZN(II)2CYS6 TRANSCRIPTION FACTOR (EUROFUNG)"/>
    <property type="match status" value="1"/>
</dbReference>
<dbReference type="GO" id="GO:0005634">
    <property type="term" value="C:nucleus"/>
    <property type="evidence" value="ECO:0007669"/>
    <property type="project" value="UniProtKB-SubCell"/>
</dbReference>
<keyword evidence="2" id="KW-0805">Transcription regulation</keyword>
<evidence type="ECO:0000313" key="8">
    <source>
        <dbReference type="Proteomes" id="UP000030104"/>
    </source>
</evidence>
<evidence type="ECO:0000313" key="7">
    <source>
        <dbReference type="EMBL" id="KGO77322.1"/>
    </source>
</evidence>
<dbReference type="STRING" id="40296.A0A0A2LB43"/>
<dbReference type="OrthoDB" id="5431381at2759"/>
<dbReference type="Proteomes" id="UP000030104">
    <property type="component" value="Unassembled WGS sequence"/>
</dbReference>
<keyword evidence="4" id="KW-0539">Nucleus</keyword>
<feature type="region of interest" description="Disordered" evidence="5">
    <location>
        <begin position="1"/>
        <end position="46"/>
    </location>
</feature>
<sequence>MSLAQKQKPNPDVDFNAVQSENRDASATRSPGNSDHDAALAPADTGKLFVKDEGTSYIDGANWRAILEEINGMKESLDKDEEYSDDEGVEIDPYDDSSPVLLLGHGRPLSKEEMLMDIPPRPIADRLVSRFLKTSEPARVTIHVPTFQKEYEEFWPRPADKSFTWISLLYSIMALSISLYHRSSEPLHSNMAAPRATWAIFRKRSSQCLIQANYITPGRYKGEALFLYAITEFYRNPDTHVGMSYLLGMTIRLTMRMGYHRDPRHYPMISALDGEMRRRLWAILVQLDTLTSFQAGVPRTIQPWQYDTELPSNLLDTDFDESSVQLPPGRPVNEGTDCLYTRSKSHIMSVFGQITDQAFSREHASYDETLEIDRRLETAHDMVPSCLEIRPMTQCIADPAEITMRRFALELLYQTARLVLHRRYISETNPKFAYSRSVCLTAARDALRYYAEVWTEFMPGGQLHAERYFLNSLQNSFLLSAMLLCLEMSQDADRGDAARLKPQERADFLLLLESTHRIFMDSRHQSIDTQRAVNALNIMLKRVKKGDPQNSISTTGQSMAPMDNETSTKYIDAAAFDQRPSTHISNIGGLQSAIPNPDQTPSYNSLGVIEDMLDIPAQFDWNLYDSHISGGQMATENNIWYSDGPATTAYDYGAYPDGTLPMDRQGYQQ</sequence>